<dbReference type="Gene3D" id="3.90.1720.10">
    <property type="entry name" value="endopeptidase domain like (from Nostoc punctiforme)"/>
    <property type="match status" value="2"/>
</dbReference>
<evidence type="ECO:0000259" key="11">
    <source>
        <dbReference type="PROSITE" id="PS51935"/>
    </source>
</evidence>
<feature type="domain" description="NlpC/P60" evidence="11">
    <location>
        <begin position="686"/>
        <end position="798"/>
    </location>
</feature>
<evidence type="ECO:0000256" key="4">
    <source>
        <dbReference type="ARBA" id="ARBA00022670"/>
    </source>
</evidence>
<dbReference type="SMART" id="SM00287">
    <property type="entry name" value="SH3b"/>
    <property type="match status" value="4"/>
</dbReference>
<evidence type="ECO:0000256" key="6">
    <source>
        <dbReference type="ARBA" id="ARBA00022807"/>
    </source>
</evidence>
<dbReference type="RefSeq" id="WP_011987492.1">
    <property type="nucleotide sequence ID" value="NC_009699.1"/>
</dbReference>
<organism evidence="12 13">
    <name type="scientific">Clostridium botulinum (strain Langeland / NCTC 10281 / Type F)</name>
    <dbReference type="NCBI Taxonomy" id="441772"/>
    <lineage>
        <taxon>Bacteria</taxon>
        <taxon>Bacillati</taxon>
        <taxon>Bacillota</taxon>
        <taxon>Clostridia</taxon>
        <taxon>Eubacteriales</taxon>
        <taxon>Clostridiaceae</taxon>
        <taxon>Clostridium</taxon>
    </lineage>
</organism>
<dbReference type="GO" id="GO:0008745">
    <property type="term" value="F:N-acetylmuramoyl-L-alanine amidase activity"/>
    <property type="evidence" value="ECO:0007669"/>
    <property type="project" value="UniProtKB-EC"/>
</dbReference>
<dbReference type="Gene3D" id="2.30.30.40">
    <property type="entry name" value="SH3 Domains"/>
    <property type="match status" value="4"/>
</dbReference>
<evidence type="ECO:0000256" key="3">
    <source>
        <dbReference type="ARBA" id="ARBA00011901"/>
    </source>
</evidence>
<keyword evidence="5 12" id="KW-0378">Hydrolase</keyword>
<sequence>MNKSRKAFATCAVSAALLGQNFLFSQNVLAVSDSMYPNVNSNAYNSNNIFTQCGFKGQCTWFTYGRVLEKLNMKLPSQFYGNAIDWWYSNIKSNTFSYGSEPQANSIVVWSGGSKGYGHVGFVEKVVGDTIYYNEGNVEKRGYYDGYVKTISKQAIKNRGNLFLKGYIYLNGSSNSSNSNNDYTIIKTSKVSCSSLNVRSNPSLSSAVIGGVSKNQTLSVISESNGWSKIKYGSGVGYVSSKYLYDENNTINSGNGGSSSNESVQPGFVKLSNSSSVLNVRSSANLSSNIIGSLKHGSSVSILGKTGSWYKIKYDSKTAYVSSSYISSSNDSNSSSDTSSSTSTSKGTVKLSSTSSSLNLRENPSLSSKVLGGLSHGSSVDILDKTGSWYKVKYGSKIGYVSSQFITTSNSSNNSGSSVTDKRFGTVYLSDKYSTLNVRKNAGTNSSVISSLAYGSKVEILSSSGEWYKINFKNTTGYVYSKYIKDTTQKVVAFNQIATQDKKYGVKENNVTVDNKSAEAVKSNTENEKKLVAIKSEKEQEREKSSEPVQTKVTEETQRKEAEETQRKAAEEAQRKAAEETQRKAAEEAQRKEAEKTQRKAAEETQRKEAEESQRKAAEEAQRKEAEEAQRKAAEEAQRKEAEEAQRKAAEEAQRKEAEEAQRKEAEAEASKSQQKEQSNVSEKAPATHGDVISYARQYLGTPYVYGGTSPSGFDCSGFVQYVYKNAAGISLPRTTYDQIGVGSRVSQDQLQPGDLVFPDAGHVGIYIGGGQMIHASKPGDVVKISSVWAFYAGVRIK</sequence>
<evidence type="ECO:0000313" key="13">
    <source>
        <dbReference type="Proteomes" id="UP000002410"/>
    </source>
</evidence>
<dbReference type="Pfam" id="PF08239">
    <property type="entry name" value="SH3_3"/>
    <property type="match status" value="4"/>
</dbReference>
<feature type="domain" description="SH3b" evidence="10">
    <location>
        <begin position="267"/>
        <end position="330"/>
    </location>
</feature>
<feature type="domain" description="SH3b" evidence="10">
    <location>
        <begin position="186"/>
        <end position="248"/>
    </location>
</feature>
<evidence type="ECO:0000256" key="5">
    <source>
        <dbReference type="ARBA" id="ARBA00022801"/>
    </source>
</evidence>
<dbReference type="EMBL" id="CP000728">
    <property type="protein sequence ID" value="ABS42549.1"/>
    <property type="molecule type" value="Genomic_DNA"/>
</dbReference>
<keyword evidence="6" id="KW-0788">Thiol protease</keyword>
<dbReference type="InterPro" id="IPR000064">
    <property type="entry name" value="NLP_P60_dom"/>
</dbReference>
<comment type="similarity">
    <text evidence="2">Belongs to the peptidase C40 family.</text>
</comment>
<reference evidence="13" key="1">
    <citation type="submission" date="2007-06" db="EMBL/GenBank/DDBJ databases">
        <authorList>
            <person name="Brinkac L.M."/>
            <person name="Daugherty S."/>
            <person name="Dodson R.J."/>
            <person name="Madupu R."/>
            <person name="Brown J.L."/>
            <person name="Bruce D."/>
            <person name="Detter C."/>
            <person name="Munk C."/>
            <person name="Smith L.A."/>
            <person name="Smith T.J."/>
            <person name="White O."/>
            <person name="Brettin T.S."/>
        </authorList>
    </citation>
    <scope>NUCLEOTIDE SEQUENCE [LARGE SCALE GENOMIC DNA]</scope>
    <source>
        <strain evidence="13">Langeland / NCTC 10281 / Type F</strain>
    </source>
</reference>
<keyword evidence="4" id="KW-0645">Protease</keyword>
<dbReference type="AlphaFoldDB" id="A7GAQ9"/>
<dbReference type="InterPro" id="IPR003646">
    <property type="entry name" value="SH3-like_bac-type"/>
</dbReference>
<dbReference type="InterPro" id="IPR007921">
    <property type="entry name" value="CHAP_dom"/>
</dbReference>
<comment type="catalytic activity">
    <reaction evidence="1">
        <text>Hydrolyzes the link between N-acetylmuramoyl residues and L-amino acid residues in certain cell-wall glycopeptides.</text>
        <dbReference type="EC" id="3.5.1.28"/>
    </reaction>
</comment>
<dbReference type="GO" id="GO:0008234">
    <property type="term" value="F:cysteine-type peptidase activity"/>
    <property type="evidence" value="ECO:0007669"/>
    <property type="project" value="UniProtKB-KW"/>
</dbReference>
<feature type="domain" description="Peptidase C51" evidence="9">
    <location>
        <begin position="34"/>
        <end position="165"/>
    </location>
</feature>
<dbReference type="KEGG" id="cbf:CLI_0584"/>
<dbReference type="PROSITE" id="PS50911">
    <property type="entry name" value="CHAP"/>
    <property type="match status" value="1"/>
</dbReference>
<feature type="compositionally biased region" description="Basic and acidic residues" evidence="7">
    <location>
        <begin position="553"/>
        <end position="670"/>
    </location>
</feature>
<dbReference type="Proteomes" id="UP000002410">
    <property type="component" value="Chromosome"/>
</dbReference>
<dbReference type="InterPro" id="IPR052354">
    <property type="entry name" value="Cell_Wall_Dynamics_Protein"/>
</dbReference>
<protein>
    <recommendedName>
        <fullName evidence="3">N-acetylmuramoyl-L-alanine amidase</fullName>
        <ecNumber evidence="3">3.5.1.28</ecNumber>
    </recommendedName>
</protein>
<name>A7GAQ9_CLOBL</name>
<dbReference type="PROSITE" id="PS51935">
    <property type="entry name" value="NLPC_P60"/>
    <property type="match status" value="1"/>
</dbReference>
<evidence type="ECO:0000313" key="12">
    <source>
        <dbReference type="EMBL" id="ABS42549.1"/>
    </source>
</evidence>
<feature type="signal peptide" evidence="8">
    <location>
        <begin position="1"/>
        <end position="30"/>
    </location>
</feature>
<dbReference type="SUPFAM" id="SSF54001">
    <property type="entry name" value="Cysteine proteinases"/>
    <property type="match status" value="2"/>
</dbReference>
<dbReference type="PANTHER" id="PTHR34408:SF1">
    <property type="entry name" value="GLYCOSYL HYDROLASE FAMILY 19 DOMAIN-CONTAINING PROTEIN HI_1415"/>
    <property type="match status" value="1"/>
</dbReference>
<gene>
    <name evidence="12" type="ordered locus">CLI_0584</name>
</gene>
<feature type="compositionally biased region" description="Basic and acidic residues" evidence="7">
    <location>
        <begin position="534"/>
        <end position="546"/>
    </location>
</feature>
<dbReference type="InterPro" id="IPR038765">
    <property type="entry name" value="Papain-like_cys_pep_sf"/>
</dbReference>
<dbReference type="PANTHER" id="PTHR34408">
    <property type="entry name" value="FAMILY PROTEIN, PUTATIVE-RELATED"/>
    <property type="match status" value="1"/>
</dbReference>
<dbReference type="GO" id="GO:0006508">
    <property type="term" value="P:proteolysis"/>
    <property type="evidence" value="ECO:0007669"/>
    <property type="project" value="UniProtKB-KW"/>
</dbReference>
<dbReference type="EC" id="3.5.1.28" evidence="3"/>
<proteinExistence type="inferred from homology"/>
<evidence type="ECO:0000256" key="2">
    <source>
        <dbReference type="ARBA" id="ARBA00007074"/>
    </source>
</evidence>
<feature type="compositionally biased region" description="Low complexity" evidence="7">
    <location>
        <begin position="326"/>
        <end position="358"/>
    </location>
</feature>
<dbReference type="Pfam" id="PF00877">
    <property type="entry name" value="NLPC_P60"/>
    <property type="match status" value="1"/>
</dbReference>
<dbReference type="Pfam" id="PF05257">
    <property type="entry name" value="CHAP"/>
    <property type="match status" value="1"/>
</dbReference>
<feature type="domain" description="SH3b" evidence="10">
    <location>
        <begin position="424"/>
        <end position="488"/>
    </location>
</feature>
<evidence type="ECO:0000259" key="10">
    <source>
        <dbReference type="PROSITE" id="PS51781"/>
    </source>
</evidence>
<keyword evidence="8" id="KW-0732">Signal</keyword>
<evidence type="ECO:0000259" key="9">
    <source>
        <dbReference type="PROSITE" id="PS50911"/>
    </source>
</evidence>
<feature type="domain" description="SH3b" evidence="10">
    <location>
        <begin position="347"/>
        <end position="410"/>
    </location>
</feature>
<feature type="region of interest" description="Disordered" evidence="7">
    <location>
        <begin position="326"/>
        <end position="363"/>
    </location>
</feature>
<dbReference type="PROSITE" id="PS51781">
    <property type="entry name" value="SH3B"/>
    <property type="match status" value="4"/>
</dbReference>
<feature type="chain" id="PRO_5002709170" description="N-acetylmuramoyl-L-alanine amidase" evidence="8">
    <location>
        <begin position="31"/>
        <end position="798"/>
    </location>
</feature>
<evidence type="ECO:0000256" key="7">
    <source>
        <dbReference type="SAM" id="MobiDB-lite"/>
    </source>
</evidence>
<dbReference type="HOGENOM" id="CLU_369952_0_0_9"/>
<evidence type="ECO:0000256" key="1">
    <source>
        <dbReference type="ARBA" id="ARBA00001561"/>
    </source>
</evidence>
<accession>A7GAQ9</accession>
<evidence type="ECO:0000256" key="8">
    <source>
        <dbReference type="SAM" id="SignalP"/>
    </source>
</evidence>
<feature type="region of interest" description="Disordered" evidence="7">
    <location>
        <begin position="534"/>
        <end position="689"/>
    </location>
</feature>